<gene>
    <name evidence="2" type="ORF">KTU01_31800</name>
</gene>
<sequence>MAWVASCGAMSSNAVMTFTSSVREAGRDRLGRDMRMNRFITVSGEVDHVKTRSLDRRRATTASRGTPREGNHVELLKRLKKSLR</sequence>
<reference evidence="2 3" key="1">
    <citation type="submission" date="2019-07" db="EMBL/GenBank/DDBJ databases">
        <title>Whole genome shotgun sequence of Kocuria turfanensis NBRC 107627.</title>
        <authorList>
            <person name="Hosoyama A."/>
            <person name="Uohara A."/>
            <person name="Ohji S."/>
            <person name="Ichikawa N."/>
        </authorList>
    </citation>
    <scope>NUCLEOTIDE SEQUENCE [LARGE SCALE GENOMIC DNA]</scope>
    <source>
        <strain evidence="2 3">NBRC 107627</strain>
    </source>
</reference>
<dbReference type="AlphaFoldDB" id="A0A512IHC5"/>
<evidence type="ECO:0000256" key="1">
    <source>
        <dbReference type="SAM" id="MobiDB-lite"/>
    </source>
</evidence>
<protein>
    <submittedName>
        <fullName evidence="2">Uncharacterized protein</fullName>
    </submittedName>
</protein>
<comment type="caution">
    <text evidence="2">The sequence shown here is derived from an EMBL/GenBank/DDBJ whole genome shotgun (WGS) entry which is preliminary data.</text>
</comment>
<evidence type="ECO:0000313" key="2">
    <source>
        <dbReference type="EMBL" id="GEO97057.1"/>
    </source>
</evidence>
<evidence type="ECO:0000313" key="3">
    <source>
        <dbReference type="Proteomes" id="UP000321103"/>
    </source>
</evidence>
<proteinExistence type="predicted"/>
<keyword evidence="3" id="KW-1185">Reference proteome</keyword>
<organism evidence="2 3">
    <name type="scientific">Kocuria turfanensis</name>
    <dbReference type="NCBI Taxonomy" id="388357"/>
    <lineage>
        <taxon>Bacteria</taxon>
        <taxon>Bacillati</taxon>
        <taxon>Actinomycetota</taxon>
        <taxon>Actinomycetes</taxon>
        <taxon>Micrococcales</taxon>
        <taxon>Micrococcaceae</taxon>
        <taxon>Kocuria</taxon>
    </lineage>
</organism>
<name>A0A512IHC5_9MICC</name>
<feature type="region of interest" description="Disordered" evidence="1">
    <location>
        <begin position="51"/>
        <end position="71"/>
    </location>
</feature>
<dbReference type="EMBL" id="BJZS01000105">
    <property type="protein sequence ID" value="GEO97057.1"/>
    <property type="molecule type" value="Genomic_DNA"/>
</dbReference>
<dbReference type="Proteomes" id="UP000321103">
    <property type="component" value="Unassembled WGS sequence"/>
</dbReference>
<accession>A0A512IHC5</accession>